<name>A0A8J6H876_TENMO</name>
<sequence length="200" mass="22620">MLRCGNELFDSENQASTKSSVLRFGSGFCLAASISPAGCRCAFKTRKTAINRFPPACIRSSQRSESCSPHLRLASATGNTRDLPAGNLLADAWLRVLSARDRPAIHHHDWPLFPQDLSICVWQIDVFEERLNRKLDTEDNGMHRLSTRELSNNSIVIKETILLSINKPNERRLEDKPEWTADERWGGGITTHLQPRNWLV</sequence>
<gene>
    <name evidence="1" type="ORF">GEV33_012925</name>
</gene>
<dbReference type="AlphaFoldDB" id="A0A8J6H876"/>
<reference evidence="1" key="2">
    <citation type="submission" date="2021-08" db="EMBL/GenBank/DDBJ databases">
        <authorList>
            <person name="Eriksson T."/>
        </authorList>
    </citation>
    <scope>NUCLEOTIDE SEQUENCE</scope>
    <source>
        <strain evidence="1">Stoneville</strain>
        <tissue evidence="1">Whole head</tissue>
    </source>
</reference>
<accession>A0A8J6H876</accession>
<reference evidence="1" key="1">
    <citation type="journal article" date="2020" name="J Insects Food Feed">
        <title>The yellow mealworm (Tenebrio molitor) genome: a resource for the emerging insects as food and feed industry.</title>
        <authorList>
            <person name="Eriksson T."/>
            <person name="Andere A."/>
            <person name="Kelstrup H."/>
            <person name="Emery V."/>
            <person name="Picard C."/>
        </authorList>
    </citation>
    <scope>NUCLEOTIDE SEQUENCE</scope>
    <source>
        <strain evidence="1">Stoneville</strain>
        <tissue evidence="1">Whole head</tissue>
    </source>
</reference>
<protein>
    <submittedName>
        <fullName evidence="1">Uncharacterized protein</fullName>
    </submittedName>
</protein>
<evidence type="ECO:0000313" key="2">
    <source>
        <dbReference type="Proteomes" id="UP000719412"/>
    </source>
</evidence>
<dbReference type="Proteomes" id="UP000719412">
    <property type="component" value="Unassembled WGS sequence"/>
</dbReference>
<organism evidence="1 2">
    <name type="scientific">Tenebrio molitor</name>
    <name type="common">Yellow mealworm beetle</name>
    <dbReference type="NCBI Taxonomy" id="7067"/>
    <lineage>
        <taxon>Eukaryota</taxon>
        <taxon>Metazoa</taxon>
        <taxon>Ecdysozoa</taxon>
        <taxon>Arthropoda</taxon>
        <taxon>Hexapoda</taxon>
        <taxon>Insecta</taxon>
        <taxon>Pterygota</taxon>
        <taxon>Neoptera</taxon>
        <taxon>Endopterygota</taxon>
        <taxon>Coleoptera</taxon>
        <taxon>Polyphaga</taxon>
        <taxon>Cucujiformia</taxon>
        <taxon>Tenebrionidae</taxon>
        <taxon>Tenebrio</taxon>
    </lineage>
</organism>
<comment type="caution">
    <text evidence="1">The sequence shown here is derived from an EMBL/GenBank/DDBJ whole genome shotgun (WGS) entry which is preliminary data.</text>
</comment>
<proteinExistence type="predicted"/>
<keyword evidence="2" id="KW-1185">Reference proteome</keyword>
<evidence type="ECO:0000313" key="1">
    <source>
        <dbReference type="EMBL" id="KAH0809865.1"/>
    </source>
</evidence>
<dbReference type="EMBL" id="JABDTM020027862">
    <property type="protein sequence ID" value="KAH0809865.1"/>
    <property type="molecule type" value="Genomic_DNA"/>
</dbReference>